<feature type="chain" id="PRO_5037204160" description="PepSY domain-containing protein" evidence="1">
    <location>
        <begin position="20"/>
        <end position="127"/>
    </location>
</feature>
<organism evidence="2 3">
    <name type="scientific">Gemmobacter lanyuensis</name>
    <dbReference type="NCBI Taxonomy" id="1054497"/>
    <lineage>
        <taxon>Bacteria</taxon>
        <taxon>Pseudomonadati</taxon>
        <taxon>Pseudomonadota</taxon>
        <taxon>Alphaproteobacteria</taxon>
        <taxon>Rhodobacterales</taxon>
        <taxon>Paracoccaceae</taxon>
        <taxon>Gemmobacter</taxon>
    </lineage>
</organism>
<sequence length="127" mass="13279">MRTFLLAVLLIASGASVSAEDLDAALTRQLKAQGYGGIEVSYTLLGRLRIDAHKGSTRREIVLNPATGEILRDYVTHVPRYASDGRESEGDSVASTPAAVGAVANGAAPELIDLGAAVEDVRQDSAE</sequence>
<keyword evidence="3" id="KW-1185">Reference proteome</keyword>
<feature type="signal peptide" evidence="1">
    <location>
        <begin position="1"/>
        <end position="19"/>
    </location>
</feature>
<evidence type="ECO:0000313" key="2">
    <source>
        <dbReference type="EMBL" id="GGW28173.1"/>
    </source>
</evidence>
<evidence type="ECO:0000256" key="1">
    <source>
        <dbReference type="SAM" id="SignalP"/>
    </source>
</evidence>
<protein>
    <recommendedName>
        <fullName evidence="4">PepSY domain-containing protein</fullName>
    </recommendedName>
</protein>
<comment type="caution">
    <text evidence="2">The sequence shown here is derived from an EMBL/GenBank/DDBJ whole genome shotgun (WGS) entry which is preliminary data.</text>
</comment>
<reference evidence="2" key="1">
    <citation type="journal article" date="2014" name="Int. J. Syst. Evol. Microbiol.">
        <title>Complete genome sequence of Corynebacterium casei LMG S-19264T (=DSM 44701T), isolated from a smear-ripened cheese.</title>
        <authorList>
            <consortium name="US DOE Joint Genome Institute (JGI-PGF)"/>
            <person name="Walter F."/>
            <person name="Albersmeier A."/>
            <person name="Kalinowski J."/>
            <person name="Ruckert C."/>
        </authorList>
    </citation>
    <scope>NUCLEOTIDE SEQUENCE</scope>
    <source>
        <strain evidence="2">KCTC 23714</strain>
    </source>
</reference>
<gene>
    <name evidence="2" type="ORF">GCM10011452_16070</name>
</gene>
<dbReference type="AlphaFoldDB" id="A0A918IR96"/>
<accession>A0A918IR96</accession>
<name>A0A918IR96_9RHOB</name>
<dbReference type="RefSeq" id="WP_189633327.1">
    <property type="nucleotide sequence ID" value="NZ_BMYQ01000003.1"/>
</dbReference>
<dbReference type="EMBL" id="BMYQ01000003">
    <property type="protein sequence ID" value="GGW28173.1"/>
    <property type="molecule type" value="Genomic_DNA"/>
</dbReference>
<evidence type="ECO:0000313" key="3">
    <source>
        <dbReference type="Proteomes" id="UP000628984"/>
    </source>
</evidence>
<proteinExistence type="predicted"/>
<evidence type="ECO:0008006" key="4">
    <source>
        <dbReference type="Google" id="ProtNLM"/>
    </source>
</evidence>
<dbReference type="Proteomes" id="UP000628984">
    <property type="component" value="Unassembled WGS sequence"/>
</dbReference>
<reference evidence="2" key="2">
    <citation type="submission" date="2020-09" db="EMBL/GenBank/DDBJ databases">
        <authorList>
            <person name="Sun Q."/>
            <person name="Kim S."/>
        </authorList>
    </citation>
    <scope>NUCLEOTIDE SEQUENCE</scope>
    <source>
        <strain evidence="2">KCTC 23714</strain>
    </source>
</reference>
<keyword evidence="1" id="KW-0732">Signal</keyword>